<dbReference type="AlphaFoldDB" id="A0AA36IF68"/>
<protein>
    <recommendedName>
        <fullName evidence="4">Pentatricopeptide repeat-containing protein, chloroplastic</fullName>
    </recommendedName>
</protein>
<reference evidence="2" key="1">
    <citation type="submission" date="2023-08" db="EMBL/GenBank/DDBJ databases">
        <authorList>
            <person name="Chen Y."/>
            <person name="Shah S."/>
            <person name="Dougan E. K."/>
            <person name="Thang M."/>
            <person name="Chan C."/>
        </authorList>
    </citation>
    <scope>NUCLEOTIDE SEQUENCE</scope>
</reference>
<organism evidence="2 3">
    <name type="scientific">Effrenium voratum</name>
    <dbReference type="NCBI Taxonomy" id="2562239"/>
    <lineage>
        <taxon>Eukaryota</taxon>
        <taxon>Sar</taxon>
        <taxon>Alveolata</taxon>
        <taxon>Dinophyceae</taxon>
        <taxon>Suessiales</taxon>
        <taxon>Symbiodiniaceae</taxon>
        <taxon>Effrenium</taxon>
    </lineage>
</organism>
<dbReference type="PANTHER" id="PTHR47447">
    <property type="entry name" value="OS03G0856100 PROTEIN"/>
    <property type="match status" value="1"/>
</dbReference>
<accession>A0AA36IF68</accession>
<dbReference type="Gene3D" id="1.25.40.10">
    <property type="entry name" value="Tetratricopeptide repeat domain"/>
    <property type="match status" value="2"/>
</dbReference>
<evidence type="ECO:0000256" key="1">
    <source>
        <dbReference type="ARBA" id="ARBA00022737"/>
    </source>
</evidence>
<evidence type="ECO:0000313" key="3">
    <source>
        <dbReference type="Proteomes" id="UP001178507"/>
    </source>
</evidence>
<dbReference type="EMBL" id="CAUJNA010001336">
    <property type="protein sequence ID" value="CAJ1386197.1"/>
    <property type="molecule type" value="Genomic_DNA"/>
</dbReference>
<evidence type="ECO:0000313" key="2">
    <source>
        <dbReference type="EMBL" id="CAJ1386197.1"/>
    </source>
</evidence>
<name>A0AA36IF68_9DINO</name>
<evidence type="ECO:0008006" key="4">
    <source>
        <dbReference type="Google" id="ProtNLM"/>
    </source>
</evidence>
<dbReference type="Proteomes" id="UP001178507">
    <property type="component" value="Unassembled WGS sequence"/>
</dbReference>
<dbReference type="PANTHER" id="PTHR47447:SF17">
    <property type="entry name" value="OS12G0638900 PROTEIN"/>
    <property type="match status" value="1"/>
</dbReference>
<gene>
    <name evidence="2" type="ORF">EVOR1521_LOCUS12629</name>
</gene>
<sequence>MGSAKCWQRSVGIMASLQAQLQVDAVSYKAAAGVNPWERGLCYLRAMTDEGIRADAVAQGIAVNLQARRGRWDCCLALALDAKGICAAMGAGDEWPKALALFARGLWRGPPDLALWNRAARIAPWRSACRLLEQLAPRRLQADLVSHNSALAALLSEREGRWAQGLAAVELSVGRGLRPTQVTWGSLLGQSRQMPWEAALQMLTQCQSQHLRSSISESNVLAACSDGSSWGAALDLLRAVQISGPAKAEAEVVAATQALVAYGHVQHWQRALGVARKLLGKADAALLSALVAACAAAARWQQALQIFASLSSWRLQRSTVAFNTALSACARAEQWPSALHLLEDLGHGLVEADGLTCSTAMLALEGRAWRSATALLRALPRAQVEAALGPVPCGLAGAPWPRALWLAAGASAATALGRAARWRRALLVAHTADASGSSSACAAAGLACAAAVEKGAEGKPGAPQTSSQKAL</sequence>
<proteinExistence type="predicted"/>
<comment type="caution">
    <text evidence="2">The sequence shown here is derived from an EMBL/GenBank/DDBJ whole genome shotgun (WGS) entry which is preliminary data.</text>
</comment>
<dbReference type="InterPro" id="IPR011990">
    <property type="entry name" value="TPR-like_helical_dom_sf"/>
</dbReference>
<keyword evidence="3" id="KW-1185">Reference proteome</keyword>
<keyword evidence="1" id="KW-0677">Repeat</keyword>